<organism evidence="2 3">
    <name type="scientific">Hibiscus syriacus</name>
    <name type="common">Rose of Sharon</name>
    <dbReference type="NCBI Taxonomy" id="106335"/>
    <lineage>
        <taxon>Eukaryota</taxon>
        <taxon>Viridiplantae</taxon>
        <taxon>Streptophyta</taxon>
        <taxon>Embryophyta</taxon>
        <taxon>Tracheophyta</taxon>
        <taxon>Spermatophyta</taxon>
        <taxon>Magnoliopsida</taxon>
        <taxon>eudicotyledons</taxon>
        <taxon>Gunneridae</taxon>
        <taxon>Pentapetalae</taxon>
        <taxon>rosids</taxon>
        <taxon>malvids</taxon>
        <taxon>Malvales</taxon>
        <taxon>Malvaceae</taxon>
        <taxon>Malvoideae</taxon>
        <taxon>Hibiscus</taxon>
    </lineage>
</organism>
<evidence type="ECO:0000313" key="3">
    <source>
        <dbReference type="Proteomes" id="UP000436088"/>
    </source>
</evidence>
<feature type="compositionally biased region" description="Basic and acidic residues" evidence="1">
    <location>
        <begin position="177"/>
        <end position="193"/>
    </location>
</feature>
<feature type="compositionally biased region" description="Low complexity" evidence="1">
    <location>
        <begin position="336"/>
        <end position="351"/>
    </location>
</feature>
<dbReference type="GO" id="GO:0016787">
    <property type="term" value="F:hydrolase activity"/>
    <property type="evidence" value="ECO:0007669"/>
    <property type="project" value="UniProtKB-KW"/>
</dbReference>
<comment type="caution">
    <text evidence="2">The sequence shown here is derived from an EMBL/GenBank/DDBJ whole genome shotgun (WGS) entry which is preliminary data.</text>
</comment>
<feature type="compositionally biased region" description="Low complexity" evidence="1">
    <location>
        <begin position="399"/>
        <end position="413"/>
    </location>
</feature>
<sequence>MNTWERNGSGHRPDAPRHNLWCLRLLKSDQTHGSKNVNSSISKENDISSGLDTQAEGAQCPCGVSLQQVNHASENTTKISDISAVSCTQSQKSYGSISNSKTSDQCRHVSYYDQNVHGGTGQNISKADTVVNDVQGRYIFARTRSSPELTETYGEYTFQGRQNRVPESGKTQIASRKNMDSDMVERNKDKSSSDDSLSVRCSSAHQSIDAVSVPKSLLTSCQEDSGLGTMGQDFSSIPGAQGMHQEEQDLVNMIASSEAYGFNGQILFPLNLVAASNADLVEPGSENFGFSEMYLREAEHELWHEHDRGSSGGFDLDNGSFEMLQSDDKQQSTSARNSFVSSSRVGSSDNSTKLQHKFSEEIQGSTWGDHIDVYQYQYNRGIDVNFNERISSSRPLVASHTSSYRSTTSSENSWEGPSAKVSKPSREKRGRKTAASVLPSAAGRNGKIVSEHSSLADDGRDWNPQSLVSTEMAERTIAPQPAGSLPVTRHQMPGSEAAQTDCSDPLIHVAALLLGNWNTHSKSRAAGGSHSRNQNGKSMFTFDQFGAVAGESKAERPCCSHRHDSFTSYQSHNGSTRSNSSLSSCASMPYGVCPLPAMNTSWVSYSGPYIPSAVMLYPYDHNSGHASLAELLEIGSLGPRWVYQARMKFLHRSQVM</sequence>
<proteinExistence type="predicted"/>
<feature type="region of interest" description="Disordered" evidence="1">
    <location>
        <begin position="393"/>
        <end position="436"/>
    </location>
</feature>
<accession>A0A6A3A256</accession>
<feature type="region of interest" description="Disordered" evidence="1">
    <location>
        <begin position="156"/>
        <end position="198"/>
    </location>
</feature>
<dbReference type="PANTHER" id="PTHR45979">
    <property type="entry name" value="PAP/OAS1 SUBSTRATE-BINDING DOMAIN SUPERFAMILY"/>
    <property type="match status" value="1"/>
</dbReference>
<gene>
    <name evidence="2" type="ORF">F3Y22_tig00110622pilonHSYRG00064</name>
</gene>
<dbReference type="PANTHER" id="PTHR45979:SF30">
    <property type="entry name" value="NUCLEOTIDYLTRANSFERASE"/>
    <property type="match status" value="1"/>
</dbReference>
<dbReference type="InterPro" id="IPR058921">
    <property type="entry name" value="PAP/OAS1-rel"/>
</dbReference>
<feature type="region of interest" description="Disordered" evidence="1">
    <location>
        <begin position="481"/>
        <end position="501"/>
    </location>
</feature>
<protein>
    <submittedName>
        <fullName evidence="2">Alpha/beta-Hydrolases superfamily protein</fullName>
    </submittedName>
</protein>
<evidence type="ECO:0000313" key="2">
    <source>
        <dbReference type="EMBL" id="KAE8697265.1"/>
    </source>
</evidence>
<reference evidence="2" key="1">
    <citation type="submission" date="2019-09" db="EMBL/GenBank/DDBJ databases">
        <title>Draft genome information of white flower Hibiscus syriacus.</title>
        <authorList>
            <person name="Kim Y.-M."/>
        </authorList>
    </citation>
    <scope>NUCLEOTIDE SEQUENCE [LARGE SCALE GENOMIC DNA]</scope>
    <source>
        <strain evidence="2">YM2019G1</strain>
    </source>
</reference>
<name>A0A6A3A256_HIBSY</name>
<feature type="region of interest" description="Disordered" evidence="1">
    <location>
        <begin position="326"/>
        <end position="352"/>
    </location>
</feature>
<dbReference type="EMBL" id="VEPZ02001052">
    <property type="protein sequence ID" value="KAE8697265.1"/>
    <property type="molecule type" value="Genomic_DNA"/>
</dbReference>
<keyword evidence="3" id="KW-1185">Reference proteome</keyword>
<dbReference type="Proteomes" id="UP000436088">
    <property type="component" value="Unassembled WGS sequence"/>
</dbReference>
<dbReference type="AlphaFoldDB" id="A0A6A3A256"/>
<evidence type="ECO:0000256" key="1">
    <source>
        <dbReference type="SAM" id="MobiDB-lite"/>
    </source>
</evidence>